<evidence type="ECO:0000256" key="1">
    <source>
        <dbReference type="ARBA" id="ARBA00023186"/>
    </source>
</evidence>
<dbReference type="Gene3D" id="1.10.287.110">
    <property type="entry name" value="DnaJ domain"/>
    <property type="match status" value="1"/>
</dbReference>
<dbReference type="PANTHER" id="PTHR43096:SF52">
    <property type="entry name" value="DNAJ HOMOLOG 1, MITOCHONDRIAL-RELATED"/>
    <property type="match status" value="1"/>
</dbReference>
<sequence>MRRWRQLGAFCLCGAVFLPKPDAEVWLHRPSSRATLLARAASTGRRAPGENPYDILGLPRGCTPEEIKPAFRQLAREMHPDVPNGSEEKFKQLVWAMRELTSEKGRKKWAIQGDLMGVSLQEMSLESEDFAFDMRDWPFEELEDLLRLSEEAMDVSEVRTTWSDDGFLVEEREGKTAPGPLNFDMIYFNSPPSG</sequence>
<evidence type="ECO:0000256" key="2">
    <source>
        <dbReference type="SAM" id="SignalP"/>
    </source>
</evidence>
<organism evidence="4 5">
    <name type="scientific">Durusdinium trenchii</name>
    <dbReference type="NCBI Taxonomy" id="1381693"/>
    <lineage>
        <taxon>Eukaryota</taxon>
        <taxon>Sar</taxon>
        <taxon>Alveolata</taxon>
        <taxon>Dinophyceae</taxon>
        <taxon>Suessiales</taxon>
        <taxon>Symbiodiniaceae</taxon>
        <taxon>Durusdinium</taxon>
    </lineage>
</organism>
<protein>
    <recommendedName>
        <fullName evidence="3">J domain-containing protein</fullName>
    </recommendedName>
</protein>
<proteinExistence type="predicted"/>
<dbReference type="PRINTS" id="PR00625">
    <property type="entry name" value="JDOMAIN"/>
</dbReference>
<dbReference type="PROSITE" id="PS50076">
    <property type="entry name" value="DNAJ_2"/>
    <property type="match status" value="1"/>
</dbReference>
<dbReference type="Pfam" id="PF00226">
    <property type="entry name" value="DnaJ"/>
    <property type="match status" value="1"/>
</dbReference>
<feature type="chain" id="PRO_5046885317" description="J domain-containing protein" evidence="2">
    <location>
        <begin position="24"/>
        <end position="194"/>
    </location>
</feature>
<accession>A0ABP0HU55</accession>
<dbReference type="EMBL" id="CAXAMN010001225">
    <property type="protein sequence ID" value="CAK8993212.1"/>
    <property type="molecule type" value="Genomic_DNA"/>
</dbReference>
<evidence type="ECO:0000313" key="4">
    <source>
        <dbReference type="EMBL" id="CAK8993212.1"/>
    </source>
</evidence>
<dbReference type="InterPro" id="IPR001623">
    <property type="entry name" value="DnaJ_domain"/>
</dbReference>
<dbReference type="Proteomes" id="UP001642484">
    <property type="component" value="Unassembled WGS sequence"/>
</dbReference>
<comment type="caution">
    <text evidence="4">The sequence shown here is derived from an EMBL/GenBank/DDBJ whole genome shotgun (WGS) entry which is preliminary data.</text>
</comment>
<feature type="signal peptide" evidence="2">
    <location>
        <begin position="1"/>
        <end position="23"/>
    </location>
</feature>
<keyword evidence="1" id="KW-0143">Chaperone</keyword>
<dbReference type="InterPro" id="IPR036869">
    <property type="entry name" value="J_dom_sf"/>
</dbReference>
<keyword evidence="2" id="KW-0732">Signal</keyword>
<dbReference type="SUPFAM" id="SSF46565">
    <property type="entry name" value="Chaperone J-domain"/>
    <property type="match status" value="1"/>
</dbReference>
<dbReference type="SMART" id="SM00271">
    <property type="entry name" value="DnaJ"/>
    <property type="match status" value="1"/>
</dbReference>
<feature type="domain" description="J" evidence="3">
    <location>
        <begin position="51"/>
        <end position="113"/>
    </location>
</feature>
<evidence type="ECO:0000259" key="3">
    <source>
        <dbReference type="PROSITE" id="PS50076"/>
    </source>
</evidence>
<gene>
    <name evidence="4" type="ORF">CCMP2556_LOCUS3152</name>
</gene>
<name>A0ABP0HU55_9DINO</name>
<reference evidence="4 5" key="1">
    <citation type="submission" date="2024-02" db="EMBL/GenBank/DDBJ databases">
        <authorList>
            <person name="Chen Y."/>
            <person name="Shah S."/>
            <person name="Dougan E. K."/>
            <person name="Thang M."/>
            <person name="Chan C."/>
        </authorList>
    </citation>
    <scope>NUCLEOTIDE SEQUENCE [LARGE SCALE GENOMIC DNA]</scope>
</reference>
<keyword evidence="5" id="KW-1185">Reference proteome</keyword>
<evidence type="ECO:0000313" key="5">
    <source>
        <dbReference type="Proteomes" id="UP001642484"/>
    </source>
</evidence>
<dbReference type="CDD" id="cd06257">
    <property type="entry name" value="DnaJ"/>
    <property type="match status" value="1"/>
</dbReference>
<dbReference type="PANTHER" id="PTHR43096">
    <property type="entry name" value="DNAJ HOMOLOG 1, MITOCHONDRIAL-RELATED"/>
    <property type="match status" value="1"/>
</dbReference>